<dbReference type="InterPro" id="IPR041792">
    <property type="entry name" value="MPP_PAP"/>
</dbReference>
<reference evidence="8" key="1">
    <citation type="submission" date="2024-02" db="UniProtKB">
        <authorList>
            <consortium name="WormBaseParasite"/>
        </authorList>
    </citation>
    <scope>IDENTIFICATION</scope>
</reference>
<dbReference type="WBParaSite" id="MBELARI_LOCUS13482">
    <property type="protein sequence ID" value="MBELARI_LOCUS13482"/>
    <property type="gene ID" value="MBELARI_LOCUS13482"/>
</dbReference>
<dbReference type="InterPro" id="IPR008963">
    <property type="entry name" value="Purple_acid_Pase-like_N"/>
</dbReference>
<protein>
    <recommendedName>
        <fullName evidence="3">Purple acid phosphatase</fullName>
        <ecNumber evidence="3">3.1.3.2</ecNumber>
    </recommendedName>
</protein>
<evidence type="ECO:0000313" key="7">
    <source>
        <dbReference type="Proteomes" id="UP000887575"/>
    </source>
</evidence>
<keyword evidence="7" id="KW-1185">Reference proteome</keyword>
<evidence type="ECO:0000256" key="3">
    <source>
        <dbReference type="RuleBase" id="RU361203"/>
    </source>
</evidence>
<dbReference type="Pfam" id="PF14008">
    <property type="entry name" value="Metallophos_C"/>
    <property type="match status" value="1"/>
</dbReference>
<dbReference type="InterPro" id="IPR025733">
    <property type="entry name" value="PAPs_C"/>
</dbReference>
<sequence>MTAMAVTWITHHKYASPNTKSYVIYGKSAANLAYKNDTSRVTEWTDRGKSKSVRYTHRVRMTNLEPGLRYYYRVGSVEGLSTEIYSFRMLDKQGKNGIRAALFADLGLKEAGKLPQTIATLQNFTEEGKIDIFFHIGDIAYNLEYDDGTYEDEFMKIIEPIAFSAPYMVLAGNHENEDNTFNNFIHRFTTPITDKEERDNQFWSFDVGDVHFVGMSSEYHQYRMYKQAQDMVDWLKSDLSKTTKPWIVSMMHRPMYCSAHCDTFENMVLRKGSGSGKEELPAIEPWLGKNGVDLVYTGHKHYYERMYPIYGGVMSMVKDPRNIHNPQAPIHVLSGSAGCHTHIPASDIKRLPYSAYLSDMYGFSLLNVHNATHVFSSFIHAETGNAHDETWISKDKGYRPRIG</sequence>
<dbReference type="EC" id="3.1.3.2" evidence="3"/>
<dbReference type="Proteomes" id="UP000887575">
    <property type="component" value="Unassembled WGS sequence"/>
</dbReference>
<evidence type="ECO:0000256" key="1">
    <source>
        <dbReference type="ARBA" id="ARBA00022729"/>
    </source>
</evidence>
<accession>A0AAF3EHK2</accession>
<feature type="domain" description="Purple acid phosphatase N-terminal" evidence="6">
    <location>
        <begin position="2"/>
        <end position="88"/>
    </location>
</feature>
<dbReference type="Pfam" id="PF16656">
    <property type="entry name" value="Pur_ac_phosph_N"/>
    <property type="match status" value="1"/>
</dbReference>
<dbReference type="GO" id="GO:0046872">
    <property type="term" value="F:metal ion binding"/>
    <property type="evidence" value="ECO:0007669"/>
    <property type="project" value="InterPro"/>
</dbReference>
<organism evidence="7 8">
    <name type="scientific">Mesorhabditis belari</name>
    <dbReference type="NCBI Taxonomy" id="2138241"/>
    <lineage>
        <taxon>Eukaryota</taxon>
        <taxon>Metazoa</taxon>
        <taxon>Ecdysozoa</taxon>
        <taxon>Nematoda</taxon>
        <taxon>Chromadorea</taxon>
        <taxon>Rhabditida</taxon>
        <taxon>Rhabditina</taxon>
        <taxon>Rhabditomorpha</taxon>
        <taxon>Rhabditoidea</taxon>
        <taxon>Rhabditidae</taxon>
        <taxon>Mesorhabditinae</taxon>
        <taxon>Mesorhabditis</taxon>
    </lineage>
</organism>
<dbReference type="SUPFAM" id="SSF56300">
    <property type="entry name" value="Metallo-dependent phosphatases"/>
    <property type="match status" value="1"/>
</dbReference>
<dbReference type="AlphaFoldDB" id="A0AAF3EHK2"/>
<dbReference type="Pfam" id="PF00149">
    <property type="entry name" value="Metallophos"/>
    <property type="match status" value="1"/>
</dbReference>
<proteinExistence type="inferred from homology"/>
<dbReference type="InterPro" id="IPR029052">
    <property type="entry name" value="Metallo-depent_PP-like"/>
</dbReference>
<dbReference type="PANTHER" id="PTHR45867">
    <property type="entry name" value="PURPLE ACID PHOSPHATASE"/>
    <property type="match status" value="1"/>
</dbReference>
<evidence type="ECO:0000313" key="8">
    <source>
        <dbReference type="WBParaSite" id="MBELARI_LOCUS13482"/>
    </source>
</evidence>
<comment type="similarity">
    <text evidence="3">Belongs to the metallophosphoesterase superfamily. Purple acid phosphatase family.</text>
</comment>
<dbReference type="PANTHER" id="PTHR45867:SF1">
    <property type="entry name" value="PURPLE ACID PHOSPHATASE"/>
    <property type="match status" value="1"/>
</dbReference>
<feature type="domain" description="Calcineurin-like phosphoesterase" evidence="4">
    <location>
        <begin position="99"/>
        <end position="303"/>
    </location>
</feature>
<keyword evidence="1" id="KW-0732">Signal</keyword>
<keyword evidence="2" id="KW-0325">Glycoprotein</keyword>
<evidence type="ECO:0000259" key="4">
    <source>
        <dbReference type="Pfam" id="PF00149"/>
    </source>
</evidence>
<dbReference type="GO" id="GO:0003993">
    <property type="term" value="F:acid phosphatase activity"/>
    <property type="evidence" value="ECO:0007669"/>
    <property type="project" value="UniProtKB-EC"/>
</dbReference>
<name>A0AAF3EHK2_9BILA</name>
<comment type="catalytic activity">
    <reaction evidence="3">
        <text>a phosphate monoester + H2O = an alcohol + phosphate</text>
        <dbReference type="Rhea" id="RHEA:15017"/>
        <dbReference type="ChEBI" id="CHEBI:15377"/>
        <dbReference type="ChEBI" id="CHEBI:30879"/>
        <dbReference type="ChEBI" id="CHEBI:43474"/>
        <dbReference type="ChEBI" id="CHEBI:67140"/>
        <dbReference type="EC" id="3.1.3.2"/>
    </reaction>
</comment>
<evidence type="ECO:0000259" key="6">
    <source>
        <dbReference type="Pfam" id="PF16656"/>
    </source>
</evidence>
<keyword evidence="3" id="KW-0378">Hydrolase</keyword>
<dbReference type="InterPro" id="IPR004843">
    <property type="entry name" value="Calcineurin-like_PHP"/>
</dbReference>
<dbReference type="CDD" id="cd00839">
    <property type="entry name" value="MPP_PAPs"/>
    <property type="match status" value="1"/>
</dbReference>
<evidence type="ECO:0000259" key="5">
    <source>
        <dbReference type="Pfam" id="PF14008"/>
    </source>
</evidence>
<feature type="domain" description="Purple acid phosphatase C-terminal" evidence="5">
    <location>
        <begin position="328"/>
        <end position="389"/>
    </location>
</feature>
<dbReference type="SUPFAM" id="SSF49363">
    <property type="entry name" value="Purple acid phosphatase, N-terminal domain"/>
    <property type="match status" value="1"/>
</dbReference>
<evidence type="ECO:0000256" key="2">
    <source>
        <dbReference type="ARBA" id="ARBA00023180"/>
    </source>
</evidence>
<dbReference type="InterPro" id="IPR015914">
    <property type="entry name" value="PAPs_N"/>
</dbReference>
<dbReference type="Gene3D" id="3.60.21.10">
    <property type="match status" value="1"/>
</dbReference>
<dbReference type="Gene3D" id="2.60.40.380">
    <property type="entry name" value="Purple acid phosphatase-like, N-terminal"/>
    <property type="match status" value="1"/>
</dbReference>